<evidence type="ECO:0000256" key="1">
    <source>
        <dbReference type="ARBA" id="ARBA00004141"/>
    </source>
</evidence>
<dbReference type="SMART" id="SM00028">
    <property type="entry name" value="TPR"/>
    <property type="match status" value="5"/>
</dbReference>
<keyword evidence="5" id="KW-0802">TPR repeat</keyword>
<feature type="transmembrane region" description="Helical" evidence="6">
    <location>
        <begin position="45"/>
        <end position="64"/>
    </location>
</feature>
<name>A0A9X4MF67_9BACT</name>
<comment type="subcellular location">
    <subcellularLocation>
        <location evidence="1">Membrane</location>
        <topology evidence="1">Multi-pass membrane protein</topology>
    </subcellularLocation>
</comment>
<dbReference type="AlphaFoldDB" id="A0A9X4MF67"/>
<dbReference type="SUPFAM" id="SSF48452">
    <property type="entry name" value="TPR-like"/>
    <property type="match status" value="1"/>
</dbReference>
<dbReference type="Pfam" id="PF13432">
    <property type="entry name" value="TPR_16"/>
    <property type="match status" value="1"/>
</dbReference>
<evidence type="ECO:0000256" key="6">
    <source>
        <dbReference type="SAM" id="Phobius"/>
    </source>
</evidence>
<organism evidence="8 9">
    <name type="scientific">Thiovibrio frasassiensis</name>
    <dbReference type="NCBI Taxonomy" id="2984131"/>
    <lineage>
        <taxon>Bacteria</taxon>
        <taxon>Pseudomonadati</taxon>
        <taxon>Thermodesulfobacteriota</taxon>
        <taxon>Desulfobulbia</taxon>
        <taxon>Desulfobulbales</taxon>
        <taxon>Thiovibrionaceae</taxon>
        <taxon>Thiovibrio</taxon>
    </lineage>
</organism>
<dbReference type="PANTHER" id="PTHR37422:SF13">
    <property type="entry name" value="LIPOPOLYSACCHARIDE BIOSYNTHESIS PROTEIN PA4999-RELATED"/>
    <property type="match status" value="1"/>
</dbReference>
<keyword evidence="3 6" id="KW-1133">Transmembrane helix</keyword>
<feature type="repeat" description="TPR" evidence="5">
    <location>
        <begin position="481"/>
        <end position="514"/>
    </location>
</feature>
<keyword evidence="2 6" id="KW-0812">Transmembrane</keyword>
<dbReference type="InterPro" id="IPR051533">
    <property type="entry name" value="WaaL-like"/>
</dbReference>
<dbReference type="RefSeq" id="WP_307633411.1">
    <property type="nucleotide sequence ID" value="NZ_JAPHEH010000001.1"/>
</dbReference>
<reference evidence="8" key="1">
    <citation type="journal article" date="2022" name="bioRxiv">
        <title>Thiovibrio frasassiensisgen. nov., sp. nov., an autotrophic, elemental sulfur disproportionating bacterium isolated from sulfidic karst sediment, and proposal of Thiovibrionaceae fam. nov.</title>
        <authorList>
            <person name="Aronson H."/>
            <person name="Thomas C."/>
            <person name="Bhattacharyya M."/>
            <person name="Eckstein S."/>
            <person name="Jensen S."/>
            <person name="Barco R."/>
            <person name="Macalady J."/>
            <person name="Amend J."/>
        </authorList>
    </citation>
    <scope>NUCLEOTIDE SEQUENCE</scope>
    <source>
        <strain evidence="8">RS19-109</strain>
    </source>
</reference>
<evidence type="ECO:0000256" key="4">
    <source>
        <dbReference type="ARBA" id="ARBA00023136"/>
    </source>
</evidence>
<evidence type="ECO:0000256" key="3">
    <source>
        <dbReference type="ARBA" id="ARBA00022989"/>
    </source>
</evidence>
<feature type="transmembrane region" description="Helical" evidence="6">
    <location>
        <begin position="321"/>
        <end position="342"/>
    </location>
</feature>
<dbReference type="PROSITE" id="PS50005">
    <property type="entry name" value="TPR"/>
    <property type="match status" value="2"/>
</dbReference>
<comment type="caution">
    <text evidence="8">The sequence shown here is derived from an EMBL/GenBank/DDBJ whole genome shotgun (WGS) entry which is preliminary data.</text>
</comment>
<dbReference type="EMBL" id="JAPHEH010000001">
    <property type="protein sequence ID" value="MDG4476444.1"/>
    <property type="molecule type" value="Genomic_DNA"/>
</dbReference>
<feature type="transmembrane region" description="Helical" evidence="6">
    <location>
        <begin position="108"/>
        <end position="125"/>
    </location>
</feature>
<dbReference type="InterPro" id="IPR007016">
    <property type="entry name" value="O-antigen_ligase-rel_domated"/>
</dbReference>
<proteinExistence type="predicted"/>
<feature type="transmembrane region" description="Helical" evidence="6">
    <location>
        <begin position="297"/>
        <end position="315"/>
    </location>
</feature>
<accession>A0A9X4MF67</accession>
<evidence type="ECO:0000256" key="5">
    <source>
        <dbReference type="PROSITE-ProRule" id="PRU00339"/>
    </source>
</evidence>
<feature type="transmembrane region" description="Helical" evidence="6">
    <location>
        <begin position="20"/>
        <end position="38"/>
    </location>
</feature>
<feature type="transmembrane region" description="Helical" evidence="6">
    <location>
        <begin position="354"/>
        <end position="371"/>
    </location>
</feature>
<protein>
    <submittedName>
        <fullName evidence="8">Tetratricopeptide repeat protein</fullName>
    </submittedName>
</protein>
<dbReference type="Gene3D" id="1.25.40.10">
    <property type="entry name" value="Tetratricopeptide repeat domain"/>
    <property type="match status" value="1"/>
</dbReference>
<feature type="transmembrane region" description="Helical" evidence="6">
    <location>
        <begin position="84"/>
        <end position="101"/>
    </location>
</feature>
<gene>
    <name evidence="8" type="ORF">OLX77_09785</name>
</gene>
<dbReference type="Pfam" id="PF04932">
    <property type="entry name" value="Wzy_C"/>
    <property type="match status" value="1"/>
</dbReference>
<dbReference type="Proteomes" id="UP001154240">
    <property type="component" value="Unassembled WGS sequence"/>
</dbReference>
<feature type="transmembrane region" description="Helical" evidence="6">
    <location>
        <begin position="163"/>
        <end position="183"/>
    </location>
</feature>
<dbReference type="InterPro" id="IPR019734">
    <property type="entry name" value="TPR_rpt"/>
</dbReference>
<keyword evidence="9" id="KW-1185">Reference proteome</keyword>
<dbReference type="GO" id="GO:0016020">
    <property type="term" value="C:membrane"/>
    <property type="evidence" value="ECO:0007669"/>
    <property type="project" value="UniProtKB-SubCell"/>
</dbReference>
<dbReference type="InterPro" id="IPR011990">
    <property type="entry name" value="TPR-like_helical_dom_sf"/>
</dbReference>
<dbReference type="PANTHER" id="PTHR37422">
    <property type="entry name" value="TEICHURONIC ACID BIOSYNTHESIS PROTEIN TUAE"/>
    <property type="match status" value="1"/>
</dbReference>
<evidence type="ECO:0000256" key="2">
    <source>
        <dbReference type="ARBA" id="ARBA00022692"/>
    </source>
</evidence>
<feature type="transmembrane region" description="Helical" evidence="6">
    <location>
        <begin position="263"/>
        <end position="285"/>
    </location>
</feature>
<feature type="transmembrane region" description="Helical" evidence="6">
    <location>
        <begin position="131"/>
        <end position="151"/>
    </location>
</feature>
<feature type="repeat" description="TPR" evidence="5">
    <location>
        <begin position="447"/>
        <end position="480"/>
    </location>
</feature>
<evidence type="ECO:0000313" key="8">
    <source>
        <dbReference type="EMBL" id="MDG4476444.1"/>
    </source>
</evidence>
<keyword evidence="4 6" id="KW-0472">Membrane</keyword>
<reference evidence="8" key="2">
    <citation type="submission" date="2022-10" db="EMBL/GenBank/DDBJ databases">
        <authorList>
            <person name="Aronson H.S."/>
        </authorList>
    </citation>
    <scope>NUCLEOTIDE SEQUENCE</scope>
    <source>
        <strain evidence="8">RS19-109</strain>
    </source>
</reference>
<feature type="domain" description="O-antigen ligase-related" evidence="7">
    <location>
        <begin position="120"/>
        <end position="272"/>
    </location>
</feature>
<evidence type="ECO:0000259" key="7">
    <source>
        <dbReference type="Pfam" id="PF04932"/>
    </source>
</evidence>
<sequence length="589" mass="65772">MFTSTFAHNSYETWIIGRQWLVGLLFFFLISQVAGSSFQRRQVLVSLFGAALLVAVLGISQYLFGFSSIPQLAPPAANYANKNMAVHFIVLLFPVGGFLFLTTQKNSTTWAFGLMLSPITTYLIYTQTRAGWLAVICQCLLFAVLRKTTRLNLAPFWSKQKKWAGLAGLLVVLTMMNIGPAGFTPGYEAVGLRAASIASIQGNHARFAIWSDTITLIRQHPFIGVGLGNLKVHFPSVQKESLFLYTQYLKDAHNDYLQFWAELGLVGLALFAGLIGSLGLFFFRTHQECRGNLTKSLELQAIGLSLMGIGINALFCFPFERMIPLFTIMVLLGLLASLAQEGRIYNPIHIPKRFAAYAGIILLVFAPIIMVDNLKAIAADHFYLKTCVATVEENWPEVITSGNKSLHYQPNDVTPHAYIGPAYLAQEQYSEALPHLLTMLEKFPYHYITLLNTGTAYYGLGDYQNAHKYFAKAVQVAPIAGAAHGQLGKAYWKLKEYHKARGEFNEAIRLDPQKKSVYLYNLGLVERELRKVPAAIAAFEESIAADDNFALPHKELAAIYLHLKPDQRRAGYHTRMFKELSQTPSSFDQ</sequence>
<evidence type="ECO:0000313" key="9">
    <source>
        <dbReference type="Proteomes" id="UP001154240"/>
    </source>
</evidence>